<keyword evidence="2 10" id="KW-0436">Ligase</keyword>
<feature type="binding site" evidence="10">
    <location>
        <begin position="111"/>
        <end position="117"/>
    </location>
    <ligand>
        <name>ATP</name>
        <dbReference type="ChEBI" id="CHEBI:30616"/>
    </ligand>
</feature>
<dbReference type="InterPro" id="IPR035911">
    <property type="entry name" value="MurE/MurF_N"/>
</dbReference>
<dbReference type="InterPro" id="IPR036565">
    <property type="entry name" value="Mur-like_cat_sf"/>
</dbReference>
<gene>
    <name evidence="10" type="primary">murF</name>
    <name evidence="15" type="ORF">PUP29_06360</name>
</gene>
<dbReference type="GO" id="GO:0005524">
    <property type="term" value="F:ATP binding"/>
    <property type="evidence" value="ECO:0007669"/>
    <property type="project" value="UniProtKB-UniRule"/>
</dbReference>
<keyword evidence="8 10" id="KW-0131">Cell cycle</keyword>
<dbReference type="SUPFAM" id="SSF53623">
    <property type="entry name" value="MurD-like peptide ligases, catalytic domain"/>
    <property type="match status" value="1"/>
</dbReference>
<keyword evidence="9 10" id="KW-0961">Cell wall biogenesis/degradation</keyword>
<sequence>MKEFSLEQAVQAVHGTFCGDSALLSRNVRGVVIDNRRVEPDFLFVPIKGERFDGHDFIPAAYEAGAVACITERPLETDHPYILVEDSLAAFQGLAEFYKSLFSVKTVGITGSVGKTTTKELIASVLSQKYDVLKSEGNLNNQTGVPLTVLRLEAHHDVAVVEMGTNHFGEIRSLAKIVRPELCFLTNIGEAHIEHLGSKEGILKAKSEMLEYMQPDGHVFINGDDPYLKTLRDTRMDVTAFGLGRENDIYAKEIHSRGLGGTDFVIHVPDAEFKVHVPSPGSHMIYNALAAAAAGLALGMAPDEIAAGLAAYRTIAGRMCIEEKNGITVLNDVYNANPGSMRAALDVLAYAEGGRVCILGDMLELGEQAEQYHRELGRYAAKNADRVLCVGALAKYICEEAHNAGAEAEWFRTQDELLEKLGGFIHAGDAVLVKASRGMRLERTVEQLLK</sequence>
<evidence type="ECO:0000256" key="2">
    <source>
        <dbReference type="ARBA" id="ARBA00022598"/>
    </source>
</evidence>
<comment type="function">
    <text evidence="10 11">Involved in cell wall formation. Catalyzes the final step in the synthesis of UDP-N-acetylmuramoyl-pentapeptide, the precursor of murein.</text>
</comment>
<protein>
    <recommendedName>
        <fullName evidence="10 11">UDP-N-acetylmuramoyl-tripeptide--D-alanyl-D-alanine ligase</fullName>
        <ecNumber evidence="10 11">6.3.2.10</ecNumber>
    </recommendedName>
    <alternativeName>
        <fullName evidence="10">D-alanyl-D-alanine-adding enzyme</fullName>
    </alternativeName>
</protein>
<evidence type="ECO:0000313" key="15">
    <source>
        <dbReference type="EMBL" id="XCC61162.1"/>
    </source>
</evidence>
<keyword evidence="7 10" id="KW-0573">Peptidoglycan synthesis</keyword>
<dbReference type="HAMAP" id="MF_02019">
    <property type="entry name" value="MurF"/>
    <property type="match status" value="1"/>
</dbReference>
<dbReference type="SUPFAM" id="SSF53244">
    <property type="entry name" value="MurD-like peptide ligases, peptide-binding domain"/>
    <property type="match status" value="1"/>
</dbReference>
<evidence type="ECO:0000256" key="7">
    <source>
        <dbReference type="ARBA" id="ARBA00022984"/>
    </source>
</evidence>
<evidence type="ECO:0000256" key="1">
    <source>
        <dbReference type="ARBA" id="ARBA00022490"/>
    </source>
</evidence>
<dbReference type="Gene3D" id="3.40.1390.10">
    <property type="entry name" value="MurE/MurF, N-terminal domain"/>
    <property type="match status" value="1"/>
</dbReference>
<dbReference type="GO" id="GO:0008360">
    <property type="term" value="P:regulation of cell shape"/>
    <property type="evidence" value="ECO:0007669"/>
    <property type="project" value="UniProtKB-KW"/>
</dbReference>
<dbReference type="GO" id="GO:0009252">
    <property type="term" value="P:peptidoglycan biosynthetic process"/>
    <property type="evidence" value="ECO:0007669"/>
    <property type="project" value="UniProtKB-UniRule"/>
</dbReference>
<dbReference type="InterPro" id="IPR005863">
    <property type="entry name" value="UDP-N-AcMur_synth"/>
</dbReference>
<evidence type="ECO:0000256" key="5">
    <source>
        <dbReference type="ARBA" id="ARBA00022840"/>
    </source>
</evidence>
<keyword evidence="3 10" id="KW-0132">Cell division</keyword>
<feature type="domain" description="Mur ligase C-terminal" evidence="13">
    <location>
        <begin position="317"/>
        <end position="437"/>
    </location>
</feature>
<dbReference type="RefSeq" id="WP_353422718.1">
    <property type="nucleotide sequence ID" value="NZ_CP117826.1"/>
</dbReference>
<dbReference type="AlphaFoldDB" id="A0AAU8A4T6"/>
<evidence type="ECO:0000259" key="14">
    <source>
        <dbReference type="Pfam" id="PF08245"/>
    </source>
</evidence>
<accession>A0AAU8A4T6</accession>
<dbReference type="PANTHER" id="PTHR43024">
    <property type="entry name" value="UDP-N-ACETYLMURAMOYL-TRIPEPTIDE--D-ALANYL-D-ALANINE LIGASE"/>
    <property type="match status" value="1"/>
</dbReference>
<feature type="domain" description="Mur ligase central" evidence="14">
    <location>
        <begin position="109"/>
        <end position="294"/>
    </location>
</feature>
<dbReference type="SUPFAM" id="SSF63418">
    <property type="entry name" value="MurE/MurF N-terminal domain"/>
    <property type="match status" value="1"/>
</dbReference>
<evidence type="ECO:0000256" key="4">
    <source>
        <dbReference type="ARBA" id="ARBA00022741"/>
    </source>
</evidence>
<feature type="domain" description="Mur ligase N-terminal catalytic" evidence="12">
    <location>
        <begin position="28"/>
        <end position="76"/>
    </location>
</feature>
<evidence type="ECO:0000259" key="12">
    <source>
        <dbReference type="Pfam" id="PF01225"/>
    </source>
</evidence>
<dbReference type="InterPro" id="IPR004101">
    <property type="entry name" value="Mur_ligase_C"/>
</dbReference>
<dbReference type="Pfam" id="PF08245">
    <property type="entry name" value="Mur_ligase_M"/>
    <property type="match status" value="1"/>
</dbReference>
<dbReference type="InterPro" id="IPR013221">
    <property type="entry name" value="Mur_ligase_cen"/>
</dbReference>
<evidence type="ECO:0000256" key="9">
    <source>
        <dbReference type="ARBA" id="ARBA00023316"/>
    </source>
</evidence>
<evidence type="ECO:0000256" key="8">
    <source>
        <dbReference type="ARBA" id="ARBA00023306"/>
    </source>
</evidence>
<proteinExistence type="inferred from homology"/>
<dbReference type="GO" id="GO:0071555">
    <property type="term" value="P:cell wall organization"/>
    <property type="evidence" value="ECO:0007669"/>
    <property type="project" value="UniProtKB-KW"/>
</dbReference>
<evidence type="ECO:0000256" key="3">
    <source>
        <dbReference type="ARBA" id="ARBA00022618"/>
    </source>
</evidence>
<keyword evidence="5 10" id="KW-0067">ATP-binding</keyword>
<dbReference type="GO" id="GO:0051301">
    <property type="term" value="P:cell division"/>
    <property type="evidence" value="ECO:0007669"/>
    <property type="project" value="UniProtKB-KW"/>
</dbReference>
<keyword evidence="4 10" id="KW-0547">Nucleotide-binding</keyword>
<comment type="subcellular location">
    <subcellularLocation>
        <location evidence="10 11">Cytoplasm</location>
    </subcellularLocation>
</comment>
<evidence type="ECO:0000256" key="11">
    <source>
        <dbReference type="RuleBase" id="RU004136"/>
    </source>
</evidence>
<dbReference type="NCBIfam" id="TIGR01143">
    <property type="entry name" value="murF"/>
    <property type="match status" value="1"/>
</dbReference>
<dbReference type="Gene3D" id="3.40.1190.10">
    <property type="entry name" value="Mur-like, catalytic domain"/>
    <property type="match status" value="1"/>
</dbReference>
<dbReference type="InterPro" id="IPR036615">
    <property type="entry name" value="Mur_ligase_C_dom_sf"/>
</dbReference>
<dbReference type="EMBL" id="CP117826">
    <property type="protein sequence ID" value="XCC61162.1"/>
    <property type="molecule type" value="Genomic_DNA"/>
</dbReference>
<dbReference type="PANTHER" id="PTHR43024:SF1">
    <property type="entry name" value="UDP-N-ACETYLMURAMOYL-TRIPEPTIDE--D-ALANYL-D-ALANINE LIGASE"/>
    <property type="match status" value="1"/>
</dbReference>
<comment type="pathway">
    <text evidence="10 11">Cell wall biogenesis; peptidoglycan biosynthesis.</text>
</comment>
<evidence type="ECO:0000256" key="6">
    <source>
        <dbReference type="ARBA" id="ARBA00022960"/>
    </source>
</evidence>
<dbReference type="Pfam" id="PF02875">
    <property type="entry name" value="Mur_ligase_C"/>
    <property type="match status" value="1"/>
</dbReference>
<reference evidence="15" key="1">
    <citation type="submission" date="2023-02" db="EMBL/GenBank/DDBJ databases">
        <title>Gut commensal Christensenella minuta modulates host metabolism via a new class of secondary bile acids.</title>
        <authorList>
            <person name="Liu C."/>
        </authorList>
    </citation>
    <scope>NUCLEOTIDE SEQUENCE</scope>
    <source>
        <strain evidence="15">CA70</strain>
    </source>
</reference>
<evidence type="ECO:0000259" key="13">
    <source>
        <dbReference type="Pfam" id="PF02875"/>
    </source>
</evidence>
<dbReference type="GO" id="GO:0005737">
    <property type="term" value="C:cytoplasm"/>
    <property type="evidence" value="ECO:0007669"/>
    <property type="project" value="UniProtKB-SubCell"/>
</dbReference>
<keyword evidence="6 10" id="KW-0133">Cell shape</keyword>
<keyword evidence="1 10" id="KW-0963">Cytoplasm</keyword>
<comment type="catalytic activity">
    <reaction evidence="10 11">
        <text>D-alanyl-D-alanine + UDP-N-acetyl-alpha-D-muramoyl-L-alanyl-gamma-D-glutamyl-meso-2,6-diaminopimelate + ATP = UDP-N-acetyl-alpha-D-muramoyl-L-alanyl-gamma-D-glutamyl-meso-2,6-diaminopimeloyl-D-alanyl-D-alanine + ADP + phosphate + H(+)</text>
        <dbReference type="Rhea" id="RHEA:28374"/>
        <dbReference type="ChEBI" id="CHEBI:15378"/>
        <dbReference type="ChEBI" id="CHEBI:30616"/>
        <dbReference type="ChEBI" id="CHEBI:43474"/>
        <dbReference type="ChEBI" id="CHEBI:57822"/>
        <dbReference type="ChEBI" id="CHEBI:61386"/>
        <dbReference type="ChEBI" id="CHEBI:83905"/>
        <dbReference type="ChEBI" id="CHEBI:456216"/>
        <dbReference type="EC" id="6.3.2.10"/>
    </reaction>
</comment>
<evidence type="ECO:0000256" key="10">
    <source>
        <dbReference type="HAMAP-Rule" id="MF_02019"/>
    </source>
</evidence>
<organism evidence="15">
    <name type="scientific">Christensenella massiliensis</name>
    <dbReference type="NCBI Taxonomy" id="1805714"/>
    <lineage>
        <taxon>Bacteria</taxon>
        <taxon>Bacillati</taxon>
        <taxon>Bacillota</taxon>
        <taxon>Clostridia</taxon>
        <taxon>Christensenellales</taxon>
        <taxon>Christensenellaceae</taxon>
        <taxon>Christensenella</taxon>
    </lineage>
</organism>
<comment type="similarity">
    <text evidence="10">Belongs to the MurCDEF family. MurF subfamily.</text>
</comment>
<name>A0AAU8A4T6_9FIRM</name>
<dbReference type="Pfam" id="PF01225">
    <property type="entry name" value="Mur_ligase"/>
    <property type="match status" value="1"/>
</dbReference>
<dbReference type="Gene3D" id="3.90.190.20">
    <property type="entry name" value="Mur ligase, C-terminal domain"/>
    <property type="match status" value="1"/>
</dbReference>
<dbReference type="EC" id="6.3.2.10" evidence="10 11"/>
<dbReference type="InterPro" id="IPR000713">
    <property type="entry name" value="Mur_ligase_N"/>
</dbReference>
<dbReference type="GO" id="GO:0047480">
    <property type="term" value="F:UDP-N-acetylmuramoyl-tripeptide-D-alanyl-D-alanine ligase activity"/>
    <property type="evidence" value="ECO:0007669"/>
    <property type="project" value="UniProtKB-UniRule"/>
</dbReference>
<dbReference type="InterPro" id="IPR051046">
    <property type="entry name" value="MurCDEF_CellWall_CoF430Synth"/>
</dbReference>